<accession>A0A6H2GZH6</accession>
<gene>
    <name evidence="1" type="ORF">HGI30_15295</name>
</gene>
<dbReference type="Proteomes" id="UP000502136">
    <property type="component" value="Chromosome"/>
</dbReference>
<dbReference type="AlphaFoldDB" id="A0A6H2GZH6"/>
<dbReference type="EMBL" id="CP051428">
    <property type="protein sequence ID" value="QJC52797.1"/>
    <property type="molecule type" value="Genomic_DNA"/>
</dbReference>
<keyword evidence="2" id="KW-1185">Reference proteome</keyword>
<organism evidence="1 2">
    <name type="scientific">Paenibacillus albicereus</name>
    <dbReference type="NCBI Taxonomy" id="2726185"/>
    <lineage>
        <taxon>Bacteria</taxon>
        <taxon>Bacillati</taxon>
        <taxon>Bacillota</taxon>
        <taxon>Bacilli</taxon>
        <taxon>Bacillales</taxon>
        <taxon>Paenibacillaceae</taxon>
        <taxon>Paenibacillus</taxon>
    </lineage>
</organism>
<dbReference type="KEGG" id="palr:HGI30_15295"/>
<protein>
    <submittedName>
        <fullName evidence="1">Uncharacterized protein</fullName>
    </submittedName>
</protein>
<reference evidence="1 2" key="1">
    <citation type="submission" date="2020-04" db="EMBL/GenBank/DDBJ databases">
        <title>Novel Paenibacillus strain UniB2 isolated from commercial digestive syrup.</title>
        <authorList>
            <person name="Thorat V."/>
            <person name="Kirdat K."/>
            <person name="Tiwarekar B."/>
            <person name="Yadav A."/>
        </authorList>
    </citation>
    <scope>NUCLEOTIDE SEQUENCE [LARGE SCALE GENOMIC DNA]</scope>
    <source>
        <strain evidence="1 2">UniB2</strain>
    </source>
</reference>
<evidence type="ECO:0000313" key="1">
    <source>
        <dbReference type="EMBL" id="QJC52797.1"/>
    </source>
</evidence>
<proteinExistence type="predicted"/>
<sequence length="54" mass="6192">MDQPSPLRIVTPKYNSIEIHDGYLILNSDVTLDKGEIREIIDLLNQGLEILEKQ</sequence>
<dbReference type="RefSeq" id="WP_168908349.1">
    <property type="nucleotide sequence ID" value="NZ_CP051428.1"/>
</dbReference>
<evidence type="ECO:0000313" key="2">
    <source>
        <dbReference type="Proteomes" id="UP000502136"/>
    </source>
</evidence>
<name>A0A6H2GZH6_9BACL</name>